<accession>A0A9E6PHT3</accession>
<feature type="transmembrane region" description="Helical" evidence="5">
    <location>
        <begin position="73"/>
        <end position="91"/>
    </location>
</feature>
<feature type="transmembrane region" description="Helical" evidence="5">
    <location>
        <begin position="39"/>
        <end position="61"/>
    </location>
</feature>
<keyword evidence="3 5" id="KW-1133">Transmembrane helix</keyword>
<reference evidence="6 7" key="2">
    <citation type="journal article" date="2021" name="Microorganisms">
        <title>The Ever-Expanding Pseudomonas Genus: Description of 43 New Species and Partition of the Pseudomonas putida Group.</title>
        <authorList>
            <person name="Girard L."/>
            <person name="Lood C."/>
            <person name="Hofte M."/>
            <person name="Vandamme P."/>
            <person name="Rokni-Zadeh H."/>
            <person name="van Noort V."/>
            <person name="Lavigne R."/>
            <person name="De Mot R."/>
        </authorList>
    </citation>
    <scope>NUCLEOTIDE SEQUENCE [LARGE SCALE GENOMIC DNA]</scope>
    <source>
        <strain evidence="6 7">RW8P3</strain>
    </source>
</reference>
<evidence type="ECO:0000313" key="6">
    <source>
        <dbReference type="EMBL" id="QXI26348.1"/>
    </source>
</evidence>
<evidence type="ECO:0000313" key="7">
    <source>
        <dbReference type="Proteomes" id="UP000634530"/>
    </source>
</evidence>
<dbReference type="Pfam" id="PF13564">
    <property type="entry name" value="DoxX_2"/>
    <property type="match status" value="1"/>
</dbReference>
<dbReference type="EMBL" id="CP077093">
    <property type="protein sequence ID" value="QXI26348.1"/>
    <property type="molecule type" value="Genomic_DNA"/>
</dbReference>
<dbReference type="Proteomes" id="UP000634530">
    <property type="component" value="Chromosome"/>
</dbReference>
<evidence type="ECO:0000256" key="3">
    <source>
        <dbReference type="ARBA" id="ARBA00022989"/>
    </source>
</evidence>
<organism evidence="6 7">
    <name type="scientific">Pseudomonas vanderleydeniana</name>
    <dbReference type="NCBI Taxonomy" id="2745495"/>
    <lineage>
        <taxon>Bacteria</taxon>
        <taxon>Pseudomonadati</taxon>
        <taxon>Pseudomonadota</taxon>
        <taxon>Gammaproteobacteria</taxon>
        <taxon>Pseudomonadales</taxon>
        <taxon>Pseudomonadaceae</taxon>
        <taxon>Pseudomonas</taxon>
    </lineage>
</organism>
<keyword evidence="7" id="KW-1185">Reference proteome</keyword>
<dbReference type="KEGG" id="pvw:HU752_020650"/>
<feature type="transmembrane region" description="Helical" evidence="5">
    <location>
        <begin position="98"/>
        <end position="117"/>
    </location>
</feature>
<gene>
    <name evidence="6" type="ORF">HU752_020650</name>
</gene>
<dbReference type="InterPro" id="IPR032808">
    <property type="entry name" value="DoxX"/>
</dbReference>
<evidence type="ECO:0000256" key="1">
    <source>
        <dbReference type="ARBA" id="ARBA00004141"/>
    </source>
</evidence>
<dbReference type="GO" id="GO:0016020">
    <property type="term" value="C:membrane"/>
    <property type="evidence" value="ECO:0007669"/>
    <property type="project" value="UniProtKB-SubCell"/>
</dbReference>
<keyword evidence="4 5" id="KW-0472">Membrane</keyword>
<comment type="subcellular location">
    <subcellularLocation>
        <location evidence="1">Membrane</location>
        <topology evidence="1">Multi-pass membrane protein</topology>
    </subcellularLocation>
</comment>
<evidence type="ECO:0000256" key="4">
    <source>
        <dbReference type="ARBA" id="ARBA00023136"/>
    </source>
</evidence>
<reference evidence="6 7" key="1">
    <citation type="journal article" date="2020" name="Microorganisms">
        <title>Reliable Identification of Environmental Pseudomonas Isolates Using the rpoD Gene.</title>
        <authorList>
            <consortium name="The Broad Institute Genome Sequencing Platform"/>
            <person name="Girard L."/>
            <person name="Lood C."/>
            <person name="Rokni-Zadeh H."/>
            <person name="van Noort V."/>
            <person name="Lavigne R."/>
            <person name="De Mot R."/>
        </authorList>
    </citation>
    <scope>NUCLEOTIDE SEQUENCE [LARGE SCALE GENOMIC DNA]</scope>
    <source>
        <strain evidence="6 7">RW8P3</strain>
    </source>
</reference>
<evidence type="ECO:0000256" key="2">
    <source>
        <dbReference type="ARBA" id="ARBA00022692"/>
    </source>
</evidence>
<proteinExistence type="predicted"/>
<protein>
    <submittedName>
        <fullName evidence="6">DoxX family protein</fullName>
    </submittedName>
</protein>
<name>A0A9E6PHT3_9PSED</name>
<sequence>MVASYAYWLSTVLLSLLYLMSATLYVIKKDWVHQTLAELNYPAPYLVPFMVVVKVLGPLAILSRINVPLSDLAYAGMFFHLLLSGSAHLGLRRPKGALPACIGLVLLVISFTTQNAARDVPSPYRVVAATPQLTLN</sequence>
<feature type="transmembrane region" description="Helical" evidence="5">
    <location>
        <begin position="6"/>
        <end position="27"/>
    </location>
</feature>
<keyword evidence="2 5" id="KW-0812">Transmembrane</keyword>
<dbReference type="RefSeq" id="WP_186675954.1">
    <property type="nucleotide sequence ID" value="NZ_CP077093.1"/>
</dbReference>
<dbReference type="AlphaFoldDB" id="A0A9E6PHT3"/>
<evidence type="ECO:0000256" key="5">
    <source>
        <dbReference type="SAM" id="Phobius"/>
    </source>
</evidence>